<dbReference type="RefSeq" id="WP_367956363.1">
    <property type="nucleotide sequence ID" value="NZ_JBDPGJ010000005.1"/>
</dbReference>
<dbReference type="SMART" id="SM01034">
    <property type="entry name" value="BLUF"/>
    <property type="match status" value="1"/>
</dbReference>
<name>A0ABV3SP64_9HYPH</name>
<dbReference type="InterPro" id="IPR036046">
    <property type="entry name" value="Acylphosphatase-like_dom_sf"/>
</dbReference>
<dbReference type="PROSITE" id="PS50925">
    <property type="entry name" value="BLUF"/>
    <property type="match status" value="1"/>
</dbReference>
<comment type="caution">
    <text evidence="2">The sequence shown here is derived from an EMBL/GenBank/DDBJ whole genome shotgun (WGS) entry which is preliminary data.</text>
</comment>
<accession>A0ABV3SP64</accession>
<evidence type="ECO:0000313" key="3">
    <source>
        <dbReference type="Proteomes" id="UP001556692"/>
    </source>
</evidence>
<evidence type="ECO:0000313" key="2">
    <source>
        <dbReference type="EMBL" id="MEX0408499.1"/>
    </source>
</evidence>
<dbReference type="Gene3D" id="3.30.70.100">
    <property type="match status" value="1"/>
</dbReference>
<organism evidence="2 3">
    <name type="scientific">Aquibium pacificus</name>
    <dbReference type="NCBI Taxonomy" id="3153579"/>
    <lineage>
        <taxon>Bacteria</taxon>
        <taxon>Pseudomonadati</taxon>
        <taxon>Pseudomonadota</taxon>
        <taxon>Alphaproteobacteria</taxon>
        <taxon>Hyphomicrobiales</taxon>
        <taxon>Phyllobacteriaceae</taxon>
        <taxon>Aquibium</taxon>
    </lineage>
</organism>
<feature type="domain" description="BLUF" evidence="1">
    <location>
        <begin position="4"/>
        <end position="95"/>
    </location>
</feature>
<dbReference type="Proteomes" id="UP001556692">
    <property type="component" value="Unassembled WGS sequence"/>
</dbReference>
<dbReference type="SUPFAM" id="SSF54975">
    <property type="entry name" value="Acylphosphatase/BLUF domain-like"/>
    <property type="match status" value="1"/>
</dbReference>
<gene>
    <name evidence="2" type="ORF">ABGN05_22830</name>
</gene>
<evidence type="ECO:0000259" key="1">
    <source>
        <dbReference type="PROSITE" id="PS50925"/>
    </source>
</evidence>
<reference evidence="2 3" key="1">
    <citation type="submission" date="2024-05" db="EMBL/GenBank/DDBJ databases">
        <authorList>
            <person name="Jiang F."/>
        </authorList>
    </citation>
    <scope>NUCLEOTIDE SEQUENCE [LARGE SCALE GENOMIC DNA]</scope>
    <source>
        <strain evidence="2 3">LZ166</strain>
    </source>
</reference>
<keyword evidence="3" id="KW-1185">Reference proteome</keyword>
<sequence>MAGMLRLLYASGATERTTDELLDAILTVSRRNNAREGITGMLLAGEGVFLQVLEGEVTAVRSLVSRIRRDPRHRNVMILNEETISRRLFGNWDMGFKKLDASHGDDRKLFPTTRAALENRISRTDGGIMLDTVLAFSTDFLAPV</sequence>
<proteinExistence type="predicted"/>
<dbReference type="EMBL" id="JBDPGJ010000005">
    <property type="protein sequence ID" value="MEX0408499.1"/>
    <property type="molecule type" value="Genomic_DNA"/>
</dbReference>
<dbReference type="Pfam" id="PF04940">
    <property type="entry name" value="BLUF"/>
    <property type="match status" value="1"/>
</dbReference>
<dbReference type="InterPro" id="IPR007024">
    <property type="entry name" value="BLUF_domain"/>
</dbReference>
<protein>
    <submittedName>
        <fullName evidence="2">BLUF domain-containing protein</fullName>
    </submittedName>
</protein>